<protein>
    <recommendedName>
        <fullName evidence="1">SGNH hydrolase-type esterase domain-containing protein</fullName>
    </recommendedName>
</protein>
<dbReference type="Pfam" id="PF13472">
    <property type="entry name" value="Lipase_GDSL_2"/>
    <property type="match status" value="1"/>
</dbReference>
<proteinExistence type="predicted"/>
<dbReference type="GO" id="GO:0016788">
    <property type="term" value="F:hydrolase activity, acting on ester bonds"/>
    <property type="evidence" value="ECO:0007669"/>
    <property type="project" value="UniProtKB-ARBA"/>
</dbReference>
<dbReference type="InterPro" id="IPR013830">
    <property type="entry name" value="SGNH_hydro"/>
</dbReference>
<dbReference type="AlphaFoldDB" id="A0A255Z2G0"/>
<evidence type="ECO:0000313" key="3">
    <source>
        <dbReference type="Proteomes" id="UP000216991"/>
    </source>
</evidence>
<reference evidence="2 3" key="1">
    <citation type="submission" date="2017-07" db="EMBL/GenBank/DDBJ databases">
        <title>Sandarakinorhabdus cyanobacteriorum sp. nov., a novel bacterium isolated from cyanobacterial aggregates in a eutrophic lake.</title>
        <authorList>
            <person name="Cai H."/>
        </authorList>
    </citation>
    <scope>NUCLEOTIDE SEQUENCE [LARGE SCALE GENOMIC DNA]</scope>
    <source>
        <strain evidence="2 3">TH057</strain>
    </source>
</reference>
<sequence length="439" mass="45198">MLAGLALLAAPCLAALCGAETLAGVPLSTAGLPPGRPLHILQIGDSHTAGDSITGALRDALQARLGNGGRGLMPAGRPHPGVRTRGVETAMSGGWQSRGLFGSGAGETWPPRGLTGYTLTSRTRGASLSLSADARNEFTAFGLCVAASPSGPRLSISVGGSTQDVDFTADTDTPKCQRFTSETAARSARLELLSGEAIVTGWWLERSQGVIVSNLGVPGSQLQFLGRADTATMAAQLAALPPDLIILAFGTNEGFAPNFDAIRLESQIREQVARLRALAGPVPILLLGPPDAASRNGTLASNAPGEAVDCNPAIMAGPGRLPVDGIDIPLWNDGISVLAPDPVTLAGPALRWVRRGGLLFTPPALAQVAAVERRVAADLGLAFWDWRARQGGACAAVKWTQSYLMGPDFIHYSPAGGVEIARLLLADLDAARAPAGTAP</sequence>
<feature type="domain" description="SGNH hydrolase-type esterase" evidence="1">
    <location>
        <begin position="204"/>
        <end position="416"/>
    </location>
</feature>
<dbReference type="Proteomes" id="UP000216991">
    <property type="component" value="Unassembled WGS sequence"/>
</dbReference>
<organism evidence="2 3">
    <name type="scientific">Sandarakinorhabdus cyanobacteriorum</name>
    <dbReference type="NCBI Taxonomy" id="1981098"/>
    <lineage>
        <taxon>Bacteria</taxon>
        <taxon>Pseudomonadati</taxon>
        <taxon>Pseudomonadota</taxon>
        <taxon>Alphaproteobacteria</taxon>
        <taxon>Sphingomonadales</taxon>
        <taxon>Sphingosinicellaceae</taxon>
        <taxon>Sandarakinorhabdus</taxon>
    </lineage>
</organism>
<dbReference type="SUPFAM" id="SSF52266">
    <property type="entry name" value="SGNH hydrolase"/>
    <property type="match status" value="1"/>
</dbReference>
<gene>
    <name evidence="2" type="ORF">CHU93_01900</name>
</gene>
<comment type="caution">
    <text evidence="2">The sequence shown here is derived from an EMBL/GenBank/DDBJ whole genome shotgun (WGS) entry which is preliminary data.</text>
</comment>
<keyword evidence="3" id="KW-1185">Reference proteome</keyword>
<evidence type="ECO:0000313" key="2">
    <source>
        <dbReference type="EMBL" id="OYQ35094.1"/>
    </source>
</evidence>
<dbReference type="EMBL" id="NOXT01000061">
    <property type="protein sequence ID" value="OYQ35094.1"/>
    <property type="molecule type" value="Genomic_DNA"/>
</dbReference>
<accession>A0A255Z2G0</accession>
<dbReference type="InterPro" id="IPR036514">
    <property type="entry name" value="SGNH_hydro_sf"/>
</dbReference>
<dbReference type="Gene3D" id="3.40.50.1110">
    <property type="entry name" value="SGNH hydrolase"/>
    <property type="match status" value="3"/>
</dbReference>
<dbReference type="RefSeq" id="WP_094472511.1">
    <property type="nucleotide sequence ID" value="NZ_NOXT01000061.1"/>
</dbReference>
<name>A0A255Z2G0_9SPHN</name>
<evidence type="ECO:0000259" key="1">
    <source>
        <dbReference type="Pfam" id="PF13472"/>
    </source>
</evidence>
<dbReference type="OrthoDB" id="7985403at2"/>